<sequence>MAKDQNQMQGGTQMPQNMANQAMNYNHGAHEILDSHELIGCLIGVLEQYQLYDQHIQDQELKGILQRQSAFLTQTYNTVVDSFQTGQDPKVPTQQYKMEQSNEITFGLKAGQPKKPKQSVSELTDECYSSFMLSQTKAAASTFTMAAAEMHNPVLRRVVADSVPNMIEMSYELFLYQNKHGYYQVPQLKEQDMTTMLQAYTKTPQQGKH</sequence>
<keyword evidence="1" id="KW-0749">Sporulation</keyword>
<keyword evidence="4" id="KW-0167">Capsid protein</keyword>
<comment type="similarity">
    <text evidence="3">Belongs to the CotF family.</text>
</comment>
<evidence type="ECO:0000313" key="4">
    <source>
        <dbReference type="EMBL" id="SDK46777.1"/>
    </source>
</evidence>
<comment type="subcellular location">
    <subcellularLocation>
        <location evidence="2">Spore coat</location>
    </subcellularLocation>
</comment>
<evidence type="ECO:0000256" key="1">
    <source>
        <dbReference type="ARBA" id="ARBA00022969"/>
    </source>
</evidence>
<dbReference type="Proteomes" id="UP000198694">
    <property type="component" value="Unassembled WGS sequence"/>
</dbReference>
<dbReference type="EMBL" id="FNFL01000007">
    <property type="protein sequence ID" value="SDK46777.1"/>
    <property type="molecule type" value="Genomic_DNA"/>
</dbReference>
<accession>A0A1G9C507</accession>
<proteinExistence type="inferred from homology"/>
<dbReference type="Pfam" id="PF07875">
    <property type="entry name" value="Coat_F"/>
    <property type="match status" value="1"/>
</dbReference>
<dbReference type="OrthoDB" id="2577233at2"/>
<dbReference type="STRING" id="407036.SAMN05216243_3252"/>
<organism evidence="4 5">
    <name type="scientific">Sediminibacillus albus</name>
    <dbReference type="NCBI Taxonomy" id="407036"/>
    <lineage>
        <taxon>Bacteria</taxon>
        <taxon>Bacillati</taxon>
        <taxon>Bacillota</taxon>
        <taxon>Bacilli</taxon>
        <taxon>Bacillales</taxon>
        <taxon>Bacillaceae</taxon>
        <taxon>Sediminibacillus</taxon>
    </lineage>
</organism>
<protein>
    <submittedName>
        <fullName evidence="4">Spore coat protein CotF</fullName>
    </submittedName>
</protein>
<dbReference type="InterPro" id="IPR012347">
    <property type="entry name" value="Ferritin-like"/>
</dbReference>
<dbReference type="PANTHER" id="PTHR39183">
    <property type="entry name" value="SPORE COAT PROTEIN F-LIKE PROTEIN YHCQ"/>
    <property type="match status" value="1"/>
</dbReference>
<evidence type="ECO:0000256" key="2">
    <source>
        <dbReference type="ARBA" id="ARBA00024325"/>
    </source>
</evidence>
<dbReference type="RefSeq" id="WP_093216398.1">
    <property type="nucleotide sequence ID" value="NZ_FNFL01000007.1"/>
</dbReference>
<dbReference type="AlphaFoldDB" id="A0A1G9C507"/>
<dbReference type="InterPro" id="IPR012851">
    <property type="entry name" value="Spore_coat_CotF-like"/>
</dbReference>
<evidence type="ECO:0000313" key="5">
    <source>
        <dbReference type="Proteomes" id="UP000198694"/>
    </source>
</evidence>
<name>A0A1G9C507_9BACI</name>
<keyword evidence="5" id="KW-1185">Reference proteome</keyword>
<evidence type="ECO:0000256" key="3">
    <source>
        <dbReference type="ARBA" id="ARBA00024344"/>
    </source>
</evidence>
<keyword evidence="4" id="KW-0946">Virion</keyword>
<dbReference type="Gene3D" id="1.20.1260.10">
    <property type="match status" value="1"/>
</dbReference>
<gene>
    <name evidence="4" type="ORF">SAMN05216243_3252</name>
</gene>
<dbReference type="PANTHER" id="PTHR39183:SF1">
    <property type="entry name" value="SPORE COAT PROTEIN F-LIKE PROTEIN YHCQ"/>
    <property type="match status" value="1"/>
</dbReference>
<dbReference type="GO" id="GO:0030435">
    <property type="term" value="P:sporulation resulting in formation of a cellular spore"/>
    <property type="evidence" value="ECO:0007669"/>
    <property type="project" value="UniProtKB-KW"/>
</dbReference>
<reference evidence="4 5" key="1">
    <citation type="submission" date="2016-10" db="EMBL/GenBank/DDBJ databases">
        <authorList>
            <person name="de Groot N.N."/>
        </authorList>
    </citation>
    <scope>NUCLEOTIDE SEQUENCE [LARGE SCALE GENOMIC DNA]</scope>
    <source>
        <strain evidence="4 5">CGMCC 1.6502</strain>
    </source>
</reference>